<feature type="compositionally biased region" description="Basic and acidic residues" evidence="1">
    <location>
        <begin position="33"/>
        <end position="42"/>
    </location>
</feature>
<comment type="caution">
    <text evidence="2">The sequence shown here is derived from an EMBL/GenBank/DDBJ whole genome shotgun (WGS) entry which is preliminary data.</text>
</comment>
<name>A0A9W9QP06_PENBR</name>
<protein>
    <submittedName>
        <fullName evidence="2">Uncharacterized protein</fullName>
    </submittedName>
</protein>
<feature type="compositionally biased region" description="Polar residues" evidence="1">
    <location>
        <begin position="13"/>
        <end position="22"/>
    </location>
</feature>
<organism evidence="2 3">
    <name type="scientific">Penicillium brevicompactum</name>
    <dbReference type="NCBI Taxonomy" id="5074"/>
    <lineage>
        <taxon>Eukaryota</taxon>
        <taxon>Fungi</taxon>
        <taxon>Dikarya</taxon>
        <taxon>Ascomycota</taxon>
        <taxon>Pezizomycotina</taxon>
        <taxon>Eurotiomycetes</taxon>
        <taxon>Eurotiomycetidae</taxon>
        <taxon>Eurotiales</taxon>
        <taxon>Aspergillaceae</taxon>
        <taxon>Penicillium</taxon>
    </lineage>
</organism>
<dbReference type="Proteomes" id="UP001148299">
    <property type="component" value="Unassembled WGS sequence"/>
</dbReference>
<proteinExistence type="predicted"/>
<gene>
    <name evidence="2" type="ORF">N7541_009393</name>
</gene>
<evidence type="ECO:0000313" key="3">
    <source>
        <dbReference type="Proteomes" id="UP001148299"/>
    </source>
</evidence>
<keyword evidence="3" id="KW-1185">Reference proteome</keyword>
<evidence type="ECO:0000313" key="2">
    <source>
        <dbReference type="EMBL" id="KAJ5340269.1"/>
    </source>
</evidence>
<feature type="region of interest" description="Disordered" evidence="1">
    <location>
        <begin position="1"/>
        <end position="51"/>
    </location>
</feature>
<evidence type="ECO:0000256" key="1">
    <source>
        <dbReference type="SAM" id="MobiDB-lite"/>
    </source>
</evidence>
<dbReference type="EMBL" id="JAPZBR010000008">
    <property type="protein sequence ID" value="KAJ5340269.1"/>
    <property type="molecule type" value="Genomic_DNA"/>
</dbReference>
<reference evidence="2" key="1">
    <citation type="submission" date="2022-12" db="EMBL/GenBank/DDBJ databases">
        <authorList>
            <person name="Petersen C."/>
        </authorList>
    </citation>
    <scope>NUCLEOTIDE SEQUENCE</scope>
    <source>
        <strain evidence="2">IBT 35675</strain>
    </source>
</reference>
<dbReference type="AlphaFoldDB" id="A0A9W9QP06"/>
<accession>A0A9W9QP06</accession>
<reference evidence="2" key="2">
    <citation type="journal article" date="2023" name="IMA Fungus">
        <title>Comparative genomic study of the Penicillium genus elucidates a diverse pangenome and 15 lateral gene transfer events.</title>
        <authorList>
            <person name="Petersen C."/>
            <person name="Sorensen T."/>
            <person name="Nielsen M.R."/>
            <person name="Sondergaard T.E."/>
            <person name="Sorensen J.L."/>
            <person name="Fitzpatrick D.A."/>
            <person name="Frisvad J.C."/>
            <person name="Nielsen K.L."/>
        </authorList>
    </citation>
    <scope>NUCLEOTIDE SEQUENCE</scope>
    <source>
        <strain evidence="2">IBT 35675</strain>
    </source>
</reference>
<sequence>MADPHAGGLSGPPINTQETTDGFTEEDLATRTTVEDRKRTRSGDAVGSSGPAVRITTKEVWKLIGTLKDVIHHQTAIIAATQQEPQEVKHNQHFLQEQKEKLHDEVKALRTQIETNPPATATKPSICLQSTGPMNAINLYNFYEAVVDNFDV</sequence>